<protein>
    <recommendedName>
        <fullName evidence="7">Bactericidal permeability-increasing protein</fullName>
        <shortName evidence="7">BPI</shortName>
    </recommendedName>
</protein>
<evidence type="ECO:0000313" key="11">
    <source>
        <dbReference type="Proteomes" id="UP000606274"/>
    </source>
</evidence>
<dbReference type="InterPro" id="IPR017943">
    <property type="entry name" value="Bactericidal_perm-incr_a/b_dom"/>
</dbReference>
<feature type="domain" description="Lipid-binding serum glycoprotein C-terminal" evidence="9">
    <location>
        <begin position="291"/>
        <end position="494"/>
    </location>
</feature>
<dbReference type="InterPro" id="IPR032942">
    <property type="entry name" value="BPI/LBP/Plunc"/>
</dbReference>
<comment type="caution">
    <text evidence="10">The sequence shown here is derived from an EMBL/GenBank/DDBJ whole genome shotgun (WGS) entry which is preliminary data.</text>
</comment>
<evidence type="ECO:0000256" key="1">
    <source>
        <dbReference type="ARBA" id="ARBA00004613"/>
    </source>
</evidence>
<comment type="domain">
    <text evidence="7">The N-terminal region may be exposed to the interior of the granule, whereas the C-terminal portion may be embedded in the membrane. During phagocytosis and degranulation, proteases may be released and activated and cleave BPI at the junction of the N- and C-terminal portions of the molecule, providing controlled release of the N-terminal antibacterial fragment when bacteria are ingested.</text>
</comment>
<dbReference type="InterPro" id="IPR001124">
    <property type="entry name" value="Lipid-bd_serum_glycop_C"/>
</dbReference>
<accession>A0A8T0APP5</accession>
<keyword evidence="7" id="KW-0044">Antibiotic</keyword>
<dbReference type="GO" id="GO:0008289">
    <property type="term" value="F:lipid binding"/>
    <property type="evidence" value="ECO:0007669"/>
    <property type="project" value="InterPro"/>
</dbReference>
<dbReference type="InterPro" id="IPR030675">
    <property type="entry name" value="BPI/LBP"/>
</dbReference>
<dbReference type="SMART" id="SM00328">
    <property type="entry name" value="BPI1"/>
    <property type="match status" value="1"/>
</dbReference>
<dbReference type="FunFam" id="3.15.10.10:FF:000001">
    <property type="entry name" value="phospholipid transfer protein-like"/>
    <property type="match status" value="1"/>
</dbReference>
<dbReference type="GO" id="GO:0005615">
    <property type="term" value="C:extracellular space"/>
    <property type="evidence" value="ECO:0007669"/>
    <property type="project" value="UniProtKB-UniRule"/>
</dbReference>
<dbReference type="InterPro" id="IPR017942">
    <property type="entry name" value="Lipid-bd_serum_glycop_N"/>
</dbReference>
<dbReference type="SMART" id="SM00329">
    <property type="entry name" value="BPI2"/>
    <property type="match status" value="1"/>
</dbReference>
<dbReference type="Pfam" id="PF02886">
    <property type="entry name" value="LBP_BPI_CETP_C"/>
    <property type="match status" value="1"/>
</dbReference>
<evidence type="ECO:0000256" key="6">
    <source>
        <dbReference type="PIRSR" id="PIRSR002417-50"/>
    </source>
</evidence>
<dbReference type="EMBL" id="JABFDY010000017">
    <property type="protein sequence ID" value="KAF7695137.1"/>
    <property type="molecule type" value="Genomic_DNA"/>
</dbReference>
<keyword evidence="5 7" id="KW-0325">Glycoprotein</keyword>
<evidence type="ECO:0000259" key="8">
    <source>
        <dbReference type="SMART" id="SM00328"/>
    </source>
</evidence>
<evidence type="ECO:0000256" key="7">
    <source>
        <dbReference type="RuleBase" id="RU369039"/>
    </source>
</evidence>
<reference evidence="10" key="1">
    <citation type="submission" date="2020-08" db="EMBL/GenBank/DDBJ databases">
        <title>Chromosome-level assembly of Southern catfish (Silurus meridionalis) provides insights into visual adaptation to the nocturnal and benthic lifestyles.</title>
        <authorList>
            <person name="Zhang Y."/>
            <person name="Wang D."/>
            <person name="Peng Z."/>
        </authorList>
    </citation>
    <scope>NUCLEOTIDE SEQUENCE</scope>
    <source>
        <strain evidence="10">SWU-2019-XX</strain>
        <tissue evidence="10">Muscle</tissue>
    </source>
</reference>
<comment type="domain">
    <text evidence="7">The N- and C-terminal barrels adopt an identical fold despite having only 13% of conserved residues.</text>
</comment>
<keyword evidence="7" id="KW-0391">Immunity</keyword>
<dbReference type="OrthoDB" id="9938407at2759"/>
<evidence type="ECO:0000256" key="4">
    <source>
        <dbReference type="ARBA" id="ARBA00023157"/>
    </source>
</evidence>
<dbReference type="PIRSF" id="PIRSF002417">
    <property type="entry name" value="Lipid_binding_protein"/>
    <property type="match status" value="1"/>
</dbReference>
<dbReference type="Gene3D" id="3.15.20.10">
    <property type="entry name" value="Bactericidal permeability-increasing protein, domain 2"/>
    <property type="match status" value="1"/>
</dbReference>
<name>A0A8T0APP5_SILME</name>
<dbReference type="FunFam" id="3.15.20.10:FF:000001">
    <property type="entry name" value="Phospholipid transfer protein"/>
    <property type="match status" value="1"/>
</dbReference>
<keyword evidence="11" id="KW-1185">Reference proteome</keyword>
<dbReference type="GO" id="GO:0050829">
    <property type="term" value="P:defense response to Gram-negative bacterium"/>
    <property type="evidence" value="ECO:0007669"/>
    <property type="project" value="UniProtKB-UniRule"/>
</dbReference>
<comment type="subcellular location">
    <subcellularLocation>
        <location evidence="1 7">Secreted</location>
    </subcellularLocation>
</comment>
<comment type="function">
    <text evidence="7">The cytotoxic action of BPI is limited to many species of Gram-negative bacteria; this specificity may be explained by a strong affinity of the very basic N-terminal half for the negatively charged lipopolysaccharides that are unique to the Gram-negative bacterial outer envelope.</text>
</comment>
<evidence type="ECO:0000256" key="2">
    <source>
        <dbReference type="ARBA" id="ARBA00007292"/>
    </source>
</evidence>
<evidence type="ECO:0000313" key="10">
    <source>
        <dbReference type="EMBL" id="KAF7695137.1"/>
    </source>
</evidence>
<dbReference type="SUPFAM" id="SSF55394">
    <property type="entry name" value="Bactericidal permeability-increasing protein, BPI"/>
    <property type="match status" value="2"/>
</dbReference>
<evidence type="ECO:0000256" key="3">
    <source>
        <dbReference type="ARBA" id="ARBA00022525"/>
    </source>
</evidence>
<comment type="subunit">
    <text evidence="7">Monomer. Homodimer; disulfide-linked.</text>
</comment>
<dbReference type="Pfam" id="PF01273">
    <property type="entry name" value="LBP_BPI_CETP"/>
    <property type="match status" value="1"/>
</dbReference>
<keyword evidence="4 6" id="KW-1015">Disulfide bond</keyword>
<keyword evidence="7" id="KW-0929">Antimicrobial</keyword>
<keyword evidence="7" id="KW-0399">Innate immunity</keyword>
<dbReference type="PANTHER" id="PTHR10504">
    <property type="entry name" value="BACTERICIDAL PERMEABILITY-INCREASING BPI PROTEIN-RELATED"/>
    <property type="match status" value="1"/>
</dbReference>
<proteinExistence type="inferred from homology"/>
<dbReference type="GO" id="GO:0045087">
    <property type="term" value="P:innate immune response"/>
    <property type="evidence" value="ECO:0007669"/>
    <property type="project" value="UniProtKB-UniRule"/>
</dbReference>
<evidence type="ECO:0000259" key="9">
    <source>
        <dbReference type="SMART" id="SM00329"/>
    </source>
</evidence>
<sequence>MKPSLSCMYKLYSLVEATTRLLLSSKSVTKAKMWLVTAFLLMAITQTHADYASLQAVLSQNGLQKVSHWMTDWLQKELSTITLPEVSGSVDIFLGSVYYVLHDMTINRCDLPEPSVAYSEGTGVSLQVNGLSLVISGHWNTKFGLIHDSGWFDLAIFGTNLETLLGFQKTEDYLSISTLTCFANVGGVEIHFHGGGSFIFQPFVDEFSGEITDMIRERICPAFQQAIENVDRVLAASETIKLDPFVYLNVSLTDSPVVFQNGFELNVKGEFYSARCPSEPPFSPNHFDLQWQADYMMSVGISEFCVNSAAFAYFKSGVMNITITDGMIPKGSPIHLNTSQFGSLIPQLPKKYPDMEMEIVLYASDNPKISFNHTVISLDVSAAAKFYAIDTHTGLIPLFRLDMQYSFTAQVQIDKQLLTGFLKMKNMTIALGSSEIGSFSTEAIERIGRLALSTIVLPKLNAQLKDGLPLPSVKGFSLTNSVMTVKNGFLILATDINRPADFLQSDKL</sequence>
<keyword evidence="7" id="KW-0732">Signal</keyword>
<organism evidence="10 11">
    <name type="scientific">Silurus meridionalis</name>
    <name type="common">Southern catfish</name>
    <name type="synonym">Silurus soldatovi meridionalis</name>
    <dbReference type="NCBI Taxonomy" id="175797"/>
    <lineage>
        <taxon>Eukaryota</taxon>
        <taxon>Metazoa</taxon>
        <taxon>Chordata</taxon>
        <taxon>Craniata</taxon>
        <taxon>Vertebrata</taxon>
        <taxon>Euteleostomi</taxon>
        <taxon>Actinopterygii</taxon>
        <taxon>Neopterygii</taxon>
        <taxon>Teleostei</taxon>
        <taxon>Ostariophysi</taxon>
        <taxon>Siluriformes</taxon>
        <taxon>Siluridae</taxon>
        <taxon>Silurus</taxon>
    </lineage>
</organism>
<comment type="similarity">
    <text evidence="2">Belongs to the BPI/LBP/Plunc superfamily. BPI/LBP family.</text>
</comment>
<feature type="disulfide bond" evidence="6">
    <location>
        <begin position="181"/>
        <end position="220"/>
    </location>
</feature>
<feature type="domain" description="Lipid-binding serum glycoprotein N-terminal" evidence="8">
    <location>
        <begin position="58"/>
        <end position="276"/>
    </location>
</feature>
<dbReference type="AlphaFoldDB" id="A0A8T0APP5"/>
<evidence type="ECO:0000256" key="5">
    <source>
        <dbReference type="ARBA" id="ARBA00023180"/>
    </source>
</evidence>
<gene>
    <name evidence="10" type="ORF">HF521_006860</name>
</gene>
<dbReference type="Gene3D" id="3.15.10.10">
    <property type="entry name" value="Bactericidal permeability-increasing protein, domain 1"/>
    <property type="match status" value="1"/>
</dbReference>
<dbReference type="Proteomes" id="UP000606274">
    <property type="component" value="Unassembled WGS sequence"/>
</dbReference>
<keyword evidence="3 7" id="KW-0964">Secreted</keyword>
<dbReference type="PANTHER" id="PTHR10504:SF132">
    <property type="entry name" value="BACTERICIDAL PERMEABILITY-INCREASING PROTEIN"/>
    <property type="match status" value="1"/>
</dbReference>